<evidence type="ECO:0000313" key="3">
    <source>
        <dbReference type="Proteomes" id="UP000007322"/>
    </source>
</evidence>
<dbReference type="GeneID" id="11510430"/>
<dbReference type="EMBL" id="CP003003">
    <property type="protein sequence ID" value="AEO56380.1"/>
    <property type="molecule type" value="Genomic_DNA"/>
</dbReference>
<evidence type="ECO:0000256" key="1">
    <source>
        <dbReference type="SAM" id="MobiDB-lite"/>
    </source>
</evidence>
<dbReference type="AlphaFoldDB" id="G2Q9C1"/>
<evidence type="ECO:0000313" key="2">
    <source>
        <dbReference type="EMBL" id="AEO56380.1"/>
    </source>
</evidence>
<keyword evidence="3" id="KW-1185">Reference proteome</keyword>
<gene>
    <name evidence="2" type="ORF">MYCTH_2301228</name>
</gene>
<dbReference type="KEGG" id="mtm:MYCTH_2301228"/>
<proteinExistence type="predicted"/>
<protein>
    <submittedName>
        <fullName evidence="2">Uncharacterized protein</fullName>
    </submittedName>
</protein>
<sequence length="53" mass="5949">MASLQHLVHSKNVRGQEMEGVRTVRYPRNGGAKVSGRLLLEFRGLRKRCMGAP</sequence>
<feature type="region of interest" description="Disordered" evidence="1">
    <location>
        <begin position="1"/>
        <end position="20"/>
    </location>
</feature>
<dbReference type="HOGENOM" id="CLU_3070342_0_0_1"/>
<accession>G2Q9C1</accession>
<organism evidence="2 3">
    <name type="scientific">Thermothelomyces thermophilus (strain ATCC 42464 / BCRC 31852 / DSM 1799)</name>
    <name type="common">Sporotrichum thermophile</name>
    <dbReference type="NCBI Taxonomy" id="573729"/>
    <lineage>
        <taxon>Eukaryota</taxon>
        <taxon>Fungi</taxon>
        <taxon>Dikarya</taxon>
        <taxon>Ascomycota</taxon>
        <taxon>Pezizomycotina</taxon>
        <taxon>Sordariomycetes</taxon>
        <taxon>Sordariomycetidae</taxon>
        <taxon>Sordariales</taxon>
        <taxon>Chaetomiaceae</taxon>
        <taxon>Thermothelomyces</taxon>
    </lineage>
</organism>
<dbReference type="InParanoid" id="G2Q9C1"/>
<dbReference type="Proteomes" id="UP000007322">
    <property type="component" value="Chromosome 2"/>
</dbReference>
<name>G2Q9C1_THET4</name>
<dbReference type="VEuPathDB" id="FungiDB:MYCTH_2301228"/>
<reference evidence="2 3" key="1">
    <citation type="journal article" date="2011" name="Nat. Biotechnol.">
        <title>Comparative genomic analysis of the thermophilic biomass-degrading fungi Myceliophthora thermophila and Thielavia terrestris.</title>
        <authorList>
            <person name="Berka R.M."/>
            <person name="Grigoriev I.V."/>
            <person name="Otillar R."/>
            <person name="Salamov A."/>
            <person name="Grimwood J."/>
            <person name="Reid I."/>
            <person name="Ishmael N."/>
            <person name="John T."/>
            <person name="Darmond C."/>
            <person name="Moisan M.-C."/>
            <person name="Henrissat B."/>
            <person name="Coutinho P.M."/>
            <person name="Lombard V."/>
            <person name="Natvig D.O."/>
            <person name="Lindquist E."/>
            <person name="Schmutz J."/>
            <person name="Lucas S."/>
            <person name="Harris P."/>
            <person name="Powlowski J."/>
            <person name="Bellemare A."/>
            <person name="Taylor D."/>
            <person name="Butler G."/>
            <person name="de Vries R.P."/>
            <person name="Allijn I.E."/>
            <person name="van den Brink J."/>
            <person name="Ushinsky S."/>
            <person name="Storms R."/>
            <person name="Powell A.J."/>
            <person name="Paulsen I.T."/>
            <person name="Elbourne L.D.H."/>
            <person name="Baker S.E."/>
            <person name="Magnuson J."/>
            <person name="LaBoissiere S."/>
            <person name="Clutterbuck A.J."/>
            <person name="Martinez D."/>
            <person name="Wogulis M."/>
            <person name="de Leon A.L."/>
            <person name="Rey M.W."/>
            <person name="Tsang A."/>
        </authorList>
    </citation>
    <scope>NUCLEOTIDE SEQUENCE [LARGE SCALE GENOMIC DNA]</scope>
    <source>
        <strain evidence="3">ATCC 42464 / BCRC 31852 / DSM 1799</strain>
    </source>
</reference>
<dbReference type="RefSeq" id="XP_003661625.1">
    <property type="nucleotide sequence ID" value="XM_003661577.1"/>
</dbReference>